<name>A0A2R4TB86_9ACTN</name>
<dbReference type="SUPFAM" id="SSF55729">
    <property type="entry name" value="Acyl-CoA N-acyltransferases (Nat)"/>
    <property type="match status" value="1"/>
</dbReference>
<evidence type="ECO:0000313" key="3">
    <source>
        <dbReference type="Proteomes" id="UP000244201"/>
    </source>
</evidence>
<dbReference type="InterPro" id="IPR016181">
    <property type="entry name" value="Acyl_CoA_acyltransferase"/>
</dbReference>
<sequence>MIRTMRARADYGWRHSAEPAVAQLRRLYEGELRAALPRRSVHTHGADGGPSASYTGPYEIGKGLLAQIECHSGSPGSPSAAGPELVMVAASARRLAALPRERSLILPARVHQIVPIRGDLATVLAGRSRRNLDRFRRNQRVDGWSWEHAGSDEDLDFFRRRMLLPTVRDRYGPYAVSEDPTVMRECLLRQGHLFFVRAGGPAGERIAGALCRWDARRRTLRFRLTGVLDADPALRRAGALIAAEYFVFEWAWRHGVAAVDLSGGAPFLARPIVQYKMRLNAVTVPAPTPVRHLGTWLHVARDSAGVRDFLAANPLLATAPGGGLEAVYFHDRTRQVRDDVAWRSPGVDGPRTVDLDEFLAPAGRLDGGSSSAPALPVTVLKGPPTAGLPSTFHEGGRRWHTGRS</sequence>
<keyword evidence="3" id="KW-1185">Reference proteome</keyword>
<evidence type="ECO:0000313" key="2">
    <source>
        <dbReference type="EMBL" id="AVZ76392.1"/>
    </source>
</evidence>
<evidence type="ECO:0000256" key="1">
    <source>
        <dbReference type="SAM" id="MobiDB-lite"/>
    </source>
</evidence>
<dbReference type="KEGG" id="slk:SLUN_33495"/>
<dbReference type="AlphaFoldDB" id="A0A2R4TB86"/>
<proteinExistence type="predicted"/>
<feature type="region of interest" description="Disordered" evidence="1">
    <location>
        <begin position="382"/>
        <end position="404"/>
    </location>
</feature>
<accession>A0A2R4TB86</accession>
<gene>
    <name evidence="2" type="ORF">SLUN_33495</name>
</gene>
<protein>
    <recommendedName>
        <fullName evidence="4">BioF2-like acetyltransferase domain-containing protein</fullName>
    </recommendedName>
</protein>
<dbReference type="OrthoDB" id="3400076at2"/>
<reference evidence="2 3" key="1">
    <citation type="submission" date="2018-01" db="EMBL/GenBank/DDBJ databases">
        <title>Complete genome sequence of Streptomyces lunaelactis MM109T, a Ferroverdin A producer isolated from cave moonmilk deposits.</title>
        <authorList>
            <person name="Naome A."/>
            <person name="Martinet L."/>
            <person name="Maciejewska M."/>
            <person name="Anderssen S."/>
            <person name="Adam D."/>
            <person name="Tenconi E."/>
            <person name="Deflandre B."/>
            <person name="Arguelles-Arias A."/>
            <person name="Calusinska M."/>
            <person name="Copieters W."/>
            <person name="Karim L."/>
            <person name="Hanikenne M."/>
            <person name="Baurain D."/>
            <person name="van Wezel G."/>
            <person name="Smargiasso N."/>
            <person name="de Pauw E."/>
            <person name="Delfosse P."/>
            <person name="Rigali S."/>
        </authorList>
    </citation>
    <scope>NUCLEOTIDE SEQUENCE [LARGE SCALE GENOMIC DNA]</scope>
    <source>
        <strain evidence="2 3">MM109</strain>
    </source>
</reference>
<dbReference type="GeneID" id="55660166"/>
<dbReference type="Proteomes" id="UP000244201">
    <property type="component" value="Chromosome"/>
</dbReference>
<organism evidence="2 3">
    <name type="scientific">Streptomyces lunaelactis</name>
    <dbReference type="NCBI Taxonomy" id="1535768"/>
    <lineage>
        <taxon>Bacteria</taxon>
        <taxon>Bacillati</taxon>
        <taxon>Actinomycetota</taxon>
        <taxon>Actinomycetes</taxon>
        <taxon>Kitasatosporales</taxon>
        <taxon>Streptomycetaceae</taxon>
        <taxon>Streptomyces</taxon>
    </lineage>
</organism>
<dbReference type="RefSeq" id="WP_108153679.1">
    <property type="nucleotide sequence ID" value="NZ_CP026304.1"/>
</dbReference>
<dbReference type="EMBL" id="CP026304">
    <property type="protein sequence ID" value="AVZ76392.1"/>
    <property type="molecule type" value="Genomic_DNA"/>
</dbReference>
<evidence type="ECO:0008006" key="4">
    <source>
        <dbReference type="Google" id="ProtNLM"/>
    </source>
</evidence>